<name>A0A8E5MIG7_USTVR</name>
<dbReference type="RefSeq" id="XP_042998690.1">
    <property type="nucleotide sequence ID" value="XM_043142756.1"/>
</dbReference>
<organism evidence="1 2">
    <name type="scientific">Ustilaginoidea virens</name>
    <name type="common">Rice false smut fungus</name>
    <name type="synonym">Villosiclava virens</name>
    <dbReference type="NCBI Taxonomy" id="1159556"/>
    <lineage>
        <taxon>Eukaryota</taxon>
        <taxon>Fungi</taxon>
        <taxon>Dikarya</taxon>
        <taxon>Ascomycota</taxon>
        <taxon>Pezizomycotina</taxon>
        <taxon>Sordariomycetes</taxon>
        <taxon>Hypocreomycetidae</taxon>
        <taxon>Hypocreales</taxon>
        <taxon>Clavicipitaceae</taxon>
        <taxon>Ustilaginoidea</taxon>
    </lineage>
</organism>
<gene>
    <name evidence="1" type="ORF">UV8b_05258</name>
</gene>
<evidence type="ECO:0000313" key="1">
    <source>
        <dbReference type="EMBL" id="QUC21017.1"/>
    </source>
</evidence>
<reference evidence="1" key="1">
    <citation type="submission" date="2020-03" db="EMBL/GenBank/DDBJ databases">
        <title>A mixture of massive structural variations and highly conserved coding sequences in Ustilaginoidea virens genome.</title>
        <authorList>
            <person name="Zhang K."/>
            <person name="Zhao Z."/>
            <person name="Zhang Z."/>
            <person name="Li Y."/>
            <person name="Hsiang T."/>
            <person name="Sun W."/>
        </authorList>
    </citation>
    <scope>NUCLEOTIDE SEQUENCE</scope>
    <source>
        <strain evidence="1">UV-8b</strain>
    </source>
</reference>
<dbReference type="GeneID" id="66066036"/>
<dbReference type="OrthoDB" id="3350591at2759"/>
<protein>
    <submittedName>
        <fullName evidence="1">Uncharacterized protein</fullName>
    </submittedName>
</protein>
<dbReference type="KEGG" id="uvi:66066036"/>
<keyword evidence="2" id="KW-1185">Reference proteome</keyword>
<accession>A0A8E5MIG7</accession>
<proteinExistence type="predicted"/>
<dbReference type="Pfam" id="PF12311">
    <property type="entry name" value="DUF3632"/>
    <property type="match status" value="1"/>
</dbReference>
<dbReference type="Proteomes" id="UP000027002">
    <property type="component" value="Chromosome 4"/>
</dbReference>
<evidence type="ECO:0000313" key="2">
    <source>
        <dbReference type="Proteomes" id="UP000027002"/>
    </source>
</evidence>
<dbReference type="AlphaFoldDB" id="A0A8E5MIG7"/>
<dbReference type="EMBL" id="CP072756">
    <property type="protein sequence ID" value="QUC21017.1"/>
    <property type="molecule type" value="Genomic_DNA"/>
</dbReference>
<sequence>MAAAQESPAGPLPARLFQPDDSAEDLAHKQVLHDVVTLSAPPARAAQQLDEWVSGDANRKYAALRDRGFTLAADESAYLVAPNASRSMDMLAETVARLCSAYPPGHPAQDALVHLLQQLKDLPRHDVPDLRYDDANQLQLDQPRQIWLLGTPETRFLAQRFLRAAQDLAYPFSDVEDLGSETQLRWRNLQSFVARITTQDLIDCSDSTALLHILPRSHTYPDLEQRKMGGPRRLAADVEAAAQWLLPDPSRRWVRQQCREGNSSGGVWTEPNWRRWKEQFSLFAGDQRLPEATRSLAASLRHKMDAEDGA</sequence>
<dbReference type="InterPro" id="IPR022085">
    <property type="entry name" value="OpdG"/>
</dbReference>